<dbReference type="AlphaFoldDB" id="A0A5B8KF23"/>
<keyword evidence="1" id="KW-0614">Plasmid</keyword>
<organism evidence="1">
    <name type="scientific">Leclercia adecarboxylata</name>
    <dbReference type="NCBI Taxonomy" id="83655"/>
    <lineage>
        <taxon>Bacteria</taxon>
        <taxon>Pseudomonadati</taxon>
        <taxon>Pseudomonadota</taxon>
        <taxon>Gammaproteobacteria</taxon>
        <taxon>Enterobacterales</taxon>
        <taxon>Enterobacteriaceae</taxon>
        <taxon>Leclercia</taxon>
    </lineage>
</organism>
<sequence length="177" mass="20068">MQLFHGTRQRFDRFDVSVRGTGEAGSINACWFTDNFKGACNHALLKNRNPGNPLVYRCTLKKGCVIANHRQLLSEQPDIASRLRTGLPVSISSQLGRGLDWHALNEPRYTYRKGSLIYEGNRHVEPAELISLYMSCGIQGVYDWEGIFTDSYLHGTTTVIFDTDVLDIREVIEVLQF</sequence>
<proteinExistence type="predicted"/>
<geneLocation type="plasmid" evidence="1">
    <name>p16005813A</name>
</geneLocation>
<dbReference type="EMBL" id="MK036891">
    <property type="protein sequence ID" value="QDY98175.1"/>
    <property type="molecule type" value="Genomic_DNA"/>
</dbReference>
<evidence type="ECO:0000313" key="1">
    <source>
        <dbReference type="EMBL" id="QDY98175.1"/>
    </source>
</evidence>
<reference evidence="1" key="1">
    <citation type="submission" date="2018-10" db="EMBL/GenBank/DDBJ databases">
        <authorList>
            <person name="Zhou D."/>
            <person name="Yin Z."/>
            <person name="Feng J."/>
        </authorList>
    </citation>
    <scope>NUCLEOTIDE SEQUENCE</scope>
    <source>
        <strain evidence="1">16005813</strain>
        <plasmid evidence="1">p16005813A</plasmid>
    </source>
</reference>
<protein>
    <submittedName>
        <fullName evidence="1">Uncharacterized protein</fullName>
    </submittedName>
</protein>
<name>A0A5B8KF23_9ENTR</name>
<dbReference type="RefSeq" id="WP_172693866.1">
    <property type="nucleotide sequence ID" value="NZ_MK036891.1"/>
</dbReference>
<accession>A0A5B8KF23</accession>